<dbReference type="InterPro" id="IPR036249">
    <property type="entry name" value="Thioredoxin-like_sf"/>
</dbReference>
<dbReference type="Gene3D" id="3.40.30.10">
    <property type="entry name" value="Glutaredoxin"/>
    <property type="match status" value="2"/>
</dbReference>
<reference evidence="2 3" key="1">
    <citation type="submission" date="2020-04" db="EMBL/GenBank/DDBJ databases">
        <authorList>
            <person name="Yoon J."/>
        </authorList>
    </citation>
    <scope>NUCLEOTIDE SEQUENCE [LARGE SCALE GENOMIC DNA]</scope>
    <source>
        <strain evidence="2 3">KMU-166</strain>
    </source>
</reference>
<organism evidence="2 3">
    <name type="scientific">Spongiibacter thalassae</name>
    <dbReference type="NCBI Taxonomy" id="2721624"/>
    <lineage>
        <taxon>Bacteria</taxon>
        <taxon>Pseudomonadati</taxon>
        <taxon>Pseudomonadota</taxon>
        <taxon>Gammaproteobacteria</taxon>
        <taxon>Cellvibrionales</taxon>
        <taxon>Spongiibacteraceae</taxon>
        <taxon>Spongiibacter</taxon>
    </lineage>
</organism>
<proteinExistence type="predicted"/>
<gene>
    <name evidence="2" type="ORF">HCU74_04725</name>
</gene>
<dbReference type="Proteomes" id="UP000765845">
    <property type="component" value="Unassembled WGS sequence"/>
</dbReference>
<evidence type="ECO:0000259" key="1">
    <source>
        <dbReference type="Pfam" id="PF01323"/>
    </source>
</evidence>
<dbReference type="EMBL" id="JAAWWK010000002">
    <property type="protein sequence ID" value="NKI16723.1"/>
    <property type="molecule type" value="Genomic_DNA"/>
</dbReference>
<name>A0ABX1GC56_9GAMM</name>
<comment type="caution">
    <text evidence="2">The sequence shown here is derived from an EMBL/GenBank/DDBJ whole genome shotgun (WGS) entry which is preliminary data.</text>
</comment>
<evidence type="ECO:0000313" key="3">
    <source>
        <dbReference type="Proteomes" id="UP000765845"/>
    </source>
</evidence>
<accession>A0ABX1GC56</accession>
<feature type="domain" description="DSBA-like thioredoxin" evidence="1">
    <location>
        <begin position="259"/>
        <end position="450"/>
    </location>
</feature>
<keyword evidence="3" id="KW-1185">Reference proteome</keyword>
<dbReference type="InterPro" id="IPR001853">
    <property type="entry name" value="DSBA-like_thioredoxin_dom"/>
</dbReference>
<protein>
    <submittedName>
        <fullName evidence="2">2-hydroxychromene-2-carboxylate isomerase</fullName>
    </submittedName>
</protein>
<dbReference type="Pfam" id="PF01323">
    <property type="entry name" value="DSBA"/>
    <property type="match status" value="1"/>
</dbReference>
<dbReference type="SUPFAM" id="SSF52833">
    <property type="entry name" value="Thioredoxin-like"/>
    <property type="match status" value="2"/>
</dbReference>
<keyword evidence="2" id="KW-0413">Isomerase</keyword>
<dbReference type="GO" id="GO:0016853">
    <property type="term" value="F:isomerase activity"/>
    <property type="evidence" value="ECO:0007669"/>
    <property type="project" value="UniProtKB-KW"/>
</dbReference>
<sequence length="464" mass="51905">MNQKFSNQGGAANSSPNAIVRWLTSTIMTRLFTPEKLEARRARAEVQRKKAGEPHRVIYFHQVDDGYSHLAAQVLPALAERYDIELECCLVRGPAGPNLPEPDLLLQLSRYDAYQVAPEYGLEFSRHEQPLRDDLRDRASTILAAQNSEEFIDRAAVVGRAMWAGEADKLEQFAVEFGVASNNDTVQALDRGTTLRTDLGHYSGAMFYYGGEWYWGVDRLYHLEKRLAALGADRKPDTPLLFDRPSLNVGSLKDNGSLTLEVYPSLRSPYTAISFDRAVQLARDINVKLSVRPVLPMVMRGVPATREKGMYIFMDAAREASAAGVPYGRFKDPIGEPVRKAYSLYPWAVEQGRDVEFISSFLHAAFAEGINTNRLSGLKTVVENAGLDWSVAKGLIGSGGWEEPLEENRMAMYEAGLWGVPSFRLLNAQGESVLALWGQDRLWLFARAIQRELNKDQRGDKSQL</sequence>
<dbReference type="RefSeq" id="WP_168449276.1">
    <property type="nucleotide sequence ID" value="NZ_JAAWWK010000002.1"/>
</dbReference>
<dbReference type="PANTHER" id="PTHR42943">
    <property type="entry name" value="GLUTATHIONE S-TRANSFERASE KAPPA"/>
    <property type="match status" value="1"/>
</dbReference>
<dbReference type="PANTHER" id="PTHR42943:SF2">
    <property type="entry name" value="GLUTATHIONE S-TRANSFERASE KAPPA 1"/>
    <property type="match status" value="1"/>
</dbReference>
<dbReference type="InterPro" id="IPR051924">
    <property type="entry name" value="GST_Kappa/NadH"/>
</dbReference>
<evidence type="ECO:0000313" key="2">
    <source>
        <dbReference type="EMBL" id="NKI16723.1"/>
    </source>
</evidence>